<dbReference type="InterPro" id="IPR011050">
    <property type="entry name" value="Pectin_lyase_fold/virulence"/>
</dbReference>
<evidence type="ECO:0000313" key="2">
    <source>
        <dbReference type="Proteomes" id="UP000271783"/>
    </source>
</evidence>
<proteinExistence type="predicted"/>
<sequence>MSKILKINKIILVGIVLLTILSLNAVSAYDNSNNTEEYLSSENYEEILSADSFNDNNILASASYNKTIYVNYTGDDSGSGSQNSPYATLNKAISNVNDSDNAVVYLSAGRFSGENNTDLSINLAHRNYNSSLTIIGAGNGQTILDGNDESAIFTSISADSIVTLINITFTHGKSEIGSVMTTSGNLTIDNCIFDNNYATSSAAIYAENTEDIKITNSVFKNNYGHEGCADFYCEGSESTIIDIINSTFINSTTPYLYSLPSFLIQYSNANIIGNKFENITGVYHSGTFELKYGYGKRKVINNTFINCNYTGNNDGGIIYISNTYLKNNQFINCTSKKALIYSLTEFNAYLKFKNATINGTEFKLYCEVTDDLNNSVSTYGEVHFFINDEKIKSSRSNNGTASISVIKLLDNGDYTLSGTYYYYENPFEVNVKNATLHVDFNHDPLELWVSNDGNDTTGNGSENNPFKTLKHALNYGFENTIDLTIHMKDGVYTGSDNKDLSYSNVGKLTIFGESYRNTIIDAENTKKIFNFGEYLNVTLANLTLRNTSGNVISAYILKIYDSVIEHADSLNGEYSDTSKIIFNNLTYTNSGGIYIYNAEIYNSKFKNCNNTKNNCLLRIGSLGNNIIHIENTTIINNTVNGRHGSSIVSISGNSVLINNDYINNTVISENSKYIFQSYSNKLISVNETFIGNNVSSYIAYYDINGNNVEIIIENITFKNNYVKTDGSGLAIKTGRIKGAKFINNTALNNGGAIIILPHYTGSQVPKCILENVFFENNSANNGKDIFIEKANIGYENGQLDNITVTFNSLITHNLQDIVIANISHVSGAVIGGGMIEFDLNGSYMGVAEVINGVAKLNYLGFTKNGNYTLSGSYNYESNTTIYNSAVVNVILNPLKENITSYVSDSRGDDENGNGSYENPYKTIENALNEGYKQSKVIFIKVLEGNYTGKFNNNITIYDSLNITIIGEGIDKTIITGNNTKNNWFITVLHAGNGFLKLINMTISEINYNYKNMNSQKSAVVIEKGANVFIDSVKFTKNRGYNGGAINNQGTLNIINSIFYNNGDSSYGGSIYNKGITIIDNSSFIANHAKYCSDMFNEGILNIYNSNIQDSMRTNGWTGNTLVIGGLGNISIINSKIFRTGKMPLELIDPDDTYADNPAFTISIGTIGSITLINTTIDGHDAKYTGPNFYITNNAAISWSVSTNIKIHNSSFLNLNNILNNQMGNLIIKSSFIKNVSNLIMSTSNYNLTVINSYFADGTISTEKYDISNIYLNNNWWGSNSKPTYKVDNVDTTPETWLILTLNQSNKESLLKDIILSFKVTDGENITDYTGYLYPRPFTMSAINATLEYANGNIINHLINQINMAKNATSYYIEAKIDNQTVNLTSNITHNVTIIANDIEFDYGTKTITVNVLFDNLSADDEIITLKVNNKEYSTKINNGIAIFNIDTLVRGTYTLNYSINATELHDNVINSSTLIVNGIDPNINASSKAVLVGNNVTVTITIPSDLTGTINVILNNKTYVAEIHDNKAIAIIPNLAQGNYLANVIYSGDEKYLAKNTTLNIKVLEINISAPNVEKYYKGSEKLRVIVIDSEGNAIVGQSVQIKLNNVNYTEITNQEGIVSVNLDLNVGKYSATILVNDKKINTEITIKSTIQGFNMIRGYNSGLDYQATLLNDDGTPLDNTLVKLKIGNSIYEVRSNANGVVKLNKKLAIGTYTVLITNPSNFETQTATLKIVSRINNNKNIIGDYLSGFSYKVRIIGDNGKSVGAREIVKFKINKKTYNIKTDKNGYASLKITLTPKTYQITATYKGQSVKNKITVKQILKTAKKINIRKSAKKLTLKATLKKSNKKPLKNKKITFKFKGKTYTTKTNNKGIAKIIIKKNVIKKLKAGKKYTVKVTYVKDIITGSVKVKR</sequence>
<gene>
    <name evidence="1" type="ORF">EDC42_1541</name>
</gene>
<dbReference type="SUPFAM" id="SSF51126">
    <property type="entry name" value="Pectin lyase-like"/>
    <property type="match status" value="3"/>
</dbReference>
<dbReference type="EMBL" id="RKRG01000003">
    <property type="protein sequence ID" value="RPF50884.1"/>
    <property type="molecule type" value="Genomic_DNA"/>
</dbReference>
<dbReference type="Gene3D" id="3.30.1910.20">
    <property type="entry name" value="asparaginyl-tRNA synthetase, N-terminal domain"/>
    <property type="match status" value="2"/>
</dbReference>
<dbReference type="Gene3D" id="2.160.20.10">
    <property type="entry name" value="Single-stranded right-handed beta-helix, Pectin lyase-like"/>
    <property type="match status" value="1"/>
</dbReference>
<organism evidence="1 2">
    <name type="scientific">Methanobrevibacter gottschalkii DSM 11977</name>
    <dbReference type="NCBI Taxonomy" id="1122229"/>
    <lineage>
        <taxon>Archaea</taxon>
        <taxon>Methanobacteriati</taxon>
        <taxon>Methanobacteriota</taxon>
        <taxon>Methanomada group</taxon>
        <taxon>Methanobacteria</taxon>
        <taxon>Methanobacteriales</taxon>
        <taxon>Methanobacteriaceae</taxon>
        <taxon>Methanobrevibacter</taxon>
    </lineage>
</organism>
<dbReference type="InterPro" id="IPR012334">
    <property type="entry name" value="Pectin_lyas_fold"/>
</dbReference>
<protein>
    <submittedName>
        <fullName evidence="1">Uncharacterized protein</fullName>
    </submittedName>
</protein>
<dbReference type="Proteomes" id="UP000271783">
    <property type="component" value="Unassembled WGS sequence"/>
</dbReference>
<dbReference type="InterPro" id="IPR006626">
    <property type="entry name" value="PbH1"/>
</dbReference>
<comment type="caution">
    <text evidence="1">The sequence shown here is derived from an EMBL/GenBank/DDBJ whole genome shotgun (WGS) entry which is preliminary data.</text>
</comment>
<reference evidence="1 2" key="1">
    <citation type="submission" date="2018-11" db="EMBL/GenBank/DDBJ databases">
        <title>Genomic Encyclopedia of Type Strains, Phase IV (KMG-IV): sequencing the most valuable type-strain genomes for metagenomic binning, comparative biology and taxonomic classification.</title>
        <authorList>
            <person name="Goeker M."/>
        </authorList>
    </citation>
    <scope>NUCLEOTIDE SEQUENCE [LARGE SCALE GENOMIC DNA]</scope>
    <source>
        <strain evidence="1 2">DSM 11977</strain>
    </source>
</reference>
<dbReference type="SMART" id="SM00710">
    <property type="entry name" value="PbH1"/>
    <property type="match status" value="9"/>
</dbReference>
<name>A0A3N5B0M5_9EURY</name>
<evidence type="ECO:0000313" key="1">
    <source>
        <dbReference type="EMBL" id="RPF50884.1"/>
    </source>
</evidence>
<keyword evidence="2" id="KW-1185">Reference proteome</keyword>
<accession>A0A3N5B0M5</accession>